<feature type="region of interest" description="Disordered" evidence="12">
    <location>
        <begin position="686"/>
        <end position="706"/>
    </location>
</feature>
<comment type="caution">
    <text evidence="15">The sequence shown here is derived from an EMBL/GenBank/DDBJ whole genome shotgun (WGS) entry which is preliminary data.</text>
</comment>
<dbReference type="Gene3D" id="1.10.238.10">
    <property type="entry name" value="EF-hand"/>
    <property type="match status" value="1"/>
</dbReference>
<feature type="domain" description="EF-hand" evidence="14">
    <location>
        <begin position="279"/>
        <end position="311"/>
    </location>
</feature>
<dbReference type="GO" id="GO:0005768">
    <property type="term" value="C:endosome"/>
    <property type="evidence" value="ECO:0007669"/>
    <property type="project" value="UniProtKB-SubCell"/>
</dbReference>
<feature type="region of interest" description="Disordered" evidence="12">
    <location>
        <begin position="535"/>
        <end position="656"/>
    </location>
</feature>
<evidence type="ECO:0000256" key="5">
    <source>
        <dbReference type="ARBA" id="ARBA00022490"/>
    </source>
</evidence>
<keyword evidence="11" id="KW-0206">Cytoskeleton</keyword>
<feature type="compositionally biased region" description="Basic and acidic residues" evidence="12">
    <location>
        <begin position="367"/>
        <end position="377"/>
    </location>
</feature>
<dbReference type="InterPro" id="IPR002048">
    <property type="entry name" value="EF_hand_dom"/>
</dbReference>
<evidence type="ECO:0000259" key="13">
    <source>
        <dbReference type="PROSITE" id="PS50031"/>
    </source>
</evidence>
<feature type="region of interest" description="Disordered" evidence="12">
    <location>
        <begin position="108"/>
        <end position="139"/>
    </location>
</feature>
<dbReference type="InterPro" id="IPR000261">
    <property type="entry name" value="EH_dom"/>
</dbReference>
<feature type="compositionally biased region" description="Low complexity" evidence="12">
    <location>
        <begin position="118"/>
        <end position="132"/>
    </location>
</feature>
<gene>
    <name evidence="15" type="ORF">A1Q2_04218</name>
</gene>
<evidence type="ECO:0000313" key="16">
    <source>
        <dbReference type="Proteomes" id="UP000006757"/>
    </source>
</evidence>
<dbReference type="PANTHER" id="PTHR11216:SF173">
    <property type="entry name" value="ACTIN CYTOSKELETON-REGULATORY COMPLEX PROTEIN PAN1"/>
    <property type="match status" value="1"/>
</dbReference>
<keyword evidence="6" id="KW-0254">Endocytosis</keyword>
<reference evidence="15 16" key="1">
    <citation type="journal article" date="2012" name="Eukaryot. Cell">
        <title>Genome sequence of the Trichosporon asahii environmental strain CBS 8904.</title>
        <authorList>
            <person name="Yang R.Y."/>
            <person name="Li H.T."/>
            <person name="Zhu H."/>
            <person name="Zhou G.P."/>
            <person name="Wang M."/>
            <person name="Wang L."/>
        </authorList>
    </citation>
    <scope>NUCLEOTIDE SEQUENCE [LARGE SCALE GENOMIC DNA]</scope>
    <source>
        <strain evidence="15 16">CBS 8904</strain>
    </source>
</reference>
<dbReference type="SMART" id="SM00027">
    <property type="entry name" value="EH"/>
    <property type="match status" value="1"/>
</dbReference>
<evidence type="ECO:0000256" key="10">
    <source>
        <dbReference type="ARBA" id="ARBA00023136"/>
    </source>
</evidence>
<comment type="similarity">
    <text evidence="4">Belongs to the PAN1 family.</text>
</comment>
<dbReference type="Proteomes" id="UP000006757">
    <property type="component" value="Unassembled WGS sequence"/>
</dbReference>
<evidence type="ECO:0000256" key="8">
    <source>
        <dbReference type="ARBA" id="ARBA00022753"/>
    </source>
</evidence>
<feature type="compositionally biased region" description="Low complexity" evidence="12">
    <location>
        <begin position="1"/>
        <end position="12"/>
    </location>
</feature>
<evidence type="ECO:0000256" key="6">
    <source>
        <dbReference type="ARBA" id="ARBA00022583"/>
    </source>
</evidence>
<dbReference type="GO" id="GO:0016197">
    <property type="term" value="P:endosomal transport"/>
    <property type="evidence" value="ECO:0007669"/>
    <property type="project" value="TreeGrafter"/>
</dbReference>
<keyword evidence="10" id="KW-0472">Membrane</keyword>
<dbReference type="OMA" id="PRVRHKK"/>
<feature type="domain" description="EH" evidence="13">
    <location>
        <begin position="243"/>
        <end position="332"/>
    </location>
</feature>
<sequence>MQPNQWSQQQQFGYGGGFQSGGMGGQQQPSFMQTQPTGFGQAQQQRPMQTGMPGMQAQQTGMPMGGMGGMGMGGMSGMSSAPTGMGGLRASNSGSGNNQYAFLNAPPPPGSFGGGPQRQGSFQAGLSSQPTGFPGGGGGLMSQPTGMGGMMSQPTGMGMGGGGLMSQPTGMGGLRAQPTGVHDPRLQAMMQTFMPSNMSQPFSGGMPQFGGQQQQPLQQTFQSLIQNPSVNTPKIPWALSRQEKKDYDQIFRAWDTKGDGFLTGDMAREVFGQSGLGQEDLMKIWNLADSNNRGKLNLPEFHVAMGLIYRALHGNQIPDQLPPELVPASMRDIDTTVNFMKDLLKHEQTTRSQDASPVYGVSGPQSKDAKVYKHDDTSSGGYRSSSRHLDRKAVRYEGEDPSAEISDLRRQLENTSTMLDKAGKERDRKTEEDEQLEEEIEDIKYKVRRIKEDLEYVSKGRRTHEKDEERRKLEREMMYLMHEKLPELERKQKRREDEKRMEERAGARARDRRNETHGRFDDRDREDWLRGSYDRRDRSRDRSRDRDYDYDRRRDSSRDRYRRDSSRDRDYRDRDYGRDRDRDRDYDRRRDSSRDRRDDRDRNGSDRRDDRDRDAKRPVSPAPAPKKEAPAAAPTPPPPAASPKPKLSIKEQAQRRIQERMRALGIDTGPADETAADDIEARLAQEKKEAEEKARKADAGLEPCGR</sequence>
<dbReference type="AlphaFoldDB" id="K1WJ64"/>
<feature type="compositionally biased region" description="Basic and acidic residues" evidence="12">
    <location>
        <begin position="535"/>
        <end position="617"/>
    </location>
</feature>
<evidence type="ECO:0000259" key="14">
    <source>
        <dbReference type="PROSITE" id="PS50222"/>
    </source>
</evidence>
<evidence type="ECO:0000256" key="2">
    <source>
        <dbReference type="ARBA" id="ARBA00004134"/>
    </source>
</evidence>
<keyword evidence="9" id="KW-0175">Coiled coil</keyword>
<dbReference type="InterPro" id="IPR011992">
    <property type="entry name" value="EF-hand-dom_pair"/>
</dbReference>
<dbReference type="GO" id="GO:0005509">
    <property type="term" value="F:calcium ion binding"/>
    <property type="evidence" value="ECO:0007669"/>
    <property type="project" value="InterPro"/>
</dbReference>
<dbReference type="eggNOG" id="KOG0998">
    <property type="taxonomic scope" value="Eukaryota"/>
</dbReference>
<dbReference type="GO" id="GO:0005886">
    <property type="term" value="C:plasma membrane"/>
    <property type="evidence" value="ECO:0007669"/>
    <property type="project" value="TreeGrafter"/>
</dbReference>
<dbReference type="OrthoDB" id="1716625at2759"/>
<feature type="compositionally biased region" description="Pro residues" evidence="12">
    <location>
        <begin position="633"/>
        <end position="642"/>
    </location>
</feature>
<evidence type="ECO:0000256" key="7">
    <source>
        <dbReference type="ARBA" id="ARBA00022737"/>
    </source>
</evidence>
<evidence type="ECO:0000256" key="12">
    <source>
        <dbReference type="SAM" id="MobiDB-lite"/>
    </source>
</evidence>
<feature type="region of interest" description="Disordered" evidence="12">
    <location>
        <begin position="1"/>
        <end position="64"/>
    </location>
</feature>
<evidence type="ECO:0000256" key="1">
    <source>
        <dbReference type="ARBA" id="ARBA00004125"/>
    </source>
</evidence>
<dbReference type="SUPFAM" id="SSF47473">
    <property type="entry name" value="EF-hand"/>
    <property type="match status" value="1"/>
</dbReference>
<dbReference type="GO" id="GO:0030479">
    <property type="term" value="C:actin cortical patch"/>
    <property type="evidence" value="ECO:0007669"/>
    <property type="project" value="UniProtKB-SubCell"/>
</dbReference>
<dbReference type="EMBL" id="AMBO01000315">
    <property type="protein sequence ID" value="EKD01469.1"/>
    <property type="molecule type" value="Genomic_DNA"/>
</dbReference>
<dbReference type="PROSITE" id="PS50222">
    <property type="entry name" value="EF_HAND_2"/>
    <property type="match status" value="2"/>
</dbReference>
<keyword evidence="8" id="KW-0967">Endosome</keyword>
<dbReference type="PANTHER" id="PTHR11216">
    <property type="entry name" value="EH DOMAIN"/>
    <property type="match status" value="1"/>
</dbReference>
<feature type="compositionally biased region" description="Gly residues" evidence="12">
    <location>
        <begin position="13"/>
        <end position="25"/>
    </location>
</feature>
<protein>
    <submittedName>
        <fullName evidence="15">Cin1</fullName>
    </submittedName>
</protein>
<evidence type="ECO:0000256" key="9">
    <source>
        <dbReference type="ARBA" id="ARBA00023054"/>
    </source>
</evidence>
<evidence type="ECO:0000256" key="11">
    <source>
        <dbReference type="ARBA" id="ARBA00023212"/>
    </source>
</evidence>
<evidence type="ECO:0000256" key="3">
    <source>
        <dbReference type="ARBA" id="ARBA00004413"/>
    </source>
</evidence>
<dbReference type="InParanoid" id="K1WJ64"/>
<feature type="compositionally biased region" description="Basic and acidic residues" evidence="12">
    <location>
        <begin position="421"/>
        <end position="431"/>
    </location>
</feature>
<dbReference type="Pfam" id="PF12763">
    <property type="entry name" value="EH"/>
    <property type="match status" value="1"/>
</dbReference>
<dbReference type="HOGENOM" id="CLU_007200_1_0_1"/>
<dbReference type="GO" id="GO:0006897">
    <property type="term" value="P:endocytosis"/>
    <property type="evidence" value="ECO:0007669"/>
    <property type="project" value="TreeGrafter"/>
</dbReference>
<keyword evidence="5" id="KW-0963">Cytoplasm</keyword>
<keyword evidence="16" id="KW-1185">Reference proteome</keyword>
<organism evidence="15 16">
    <name type="scientific">Trichosporon asahii var. asahii (strain CBS 8904)</name>
    <name type="common">Yeast</name>
    <dbReference type="NCBI Taxonomy" id="1220162"/>
    <lineage>
        <taxon>Eukaryota</taxon>
        <taxon>Fungi</taxon>
        <taxon>Dikarya</taxon>
        <taxon>Basidiomycota</taxon>
        <taxon>Agaricomycotina</taxon>
        <taxon>Tremellomycetes</taxon>
        <taxon>Trichosporonales</taxon>
        <taxon>Trichosporonaceae</taxon>
        <taxon>Trichosporon</taxon>
    </lineage>
</organism>
<feature type="region of interest" description="Disordered" evidence="12">
    <location>
        <begin position="347"/>
        <end position="436"/>
    </location>
</feature>
<dbReference type="CDD" id="cd00052">
    <property type="entry name" value="EH"/>
    <property type="match status" value="1"/>
</dbReference>
<keyword evidence="7" id="KW-0677">Repeat</keyword>
<proteinExistence type="inferred from homology"/>
<dbReference type="STRING" id="1220162.K1WJ64"/>
<feature type="region of interest" description="Disordered" evidence="12">
    <location>
        <begin position="457"/>
        <end position="519"/>
    </location>
</feature>
<name>K1WJ64_TRIAC</name>
<feature type="domain" description="EF-hand" evidence="14">
    <location>
        <begin position="242"/>
        <end position="277"/>
    </location>
</feature>
<comment type="subcellular location">
    <subcellularLocation>
        <location evidence="3">Cell membrane</location>
        <topology evidence="3">Peripheral membrane protein</topology>
        <orientation evidence="3">Cytoplasmic side</orientation>
    </subcellularLocation>
    <subcellularLocation>
        <location evidence="2">Cytoplasm</location>
        <location evidence="2">Cytoskeleton</location>
        <location evidence="2">Actin patch</location>
    </subcellularLocation>
    <subcellularLocation>
        <location evidence="1">Endosome membrane</location>
        <topology evidence="1">Peripheral membrane protein</topology>
        <orientation evidence="1">Cytoplasmic side</orientation>
    </subcellularLocation>
</comment>
<accession>K1WJ64</accession>
<feature type="compositionally biased region" description="Polar residues" evidence="12">
    <location>
        <begin position="34"/>
        <end position="46"/>
    </location>
</feature>
<evidence type="ECO:0000313" key="15">
    <source>
        <dbReference type="EMBL" id="EKD01469.1"/>
    </source>
</evidence>
<dbReference type="PROSITE" id="PS50031">
    <property type="entry name" value="EH"/>
    <property type="match status" value="1"/>
</dbReference>
<evidence type="ECO:0000256" key="4">
    <source>
        <dbReference type="ARBA" id="ARBA00009351"/>
    </source>
</evidence>
<feature type="compositionally biased region" description="Low complexity" evidence="12">
    <location>
        <begin position="47"/>
        <end position="62"/>
    </location>
</feature>
<feature type="compositionally biased region" description="Basic and acidic residues" evidence="12">
    <location>
        <begin position="387"/>
        <end position="398"/>
    </location>
</feature>